<keyword evidence="1" id="KW-0732">Signal</keyword>
<feature type="signal peptide" evidence="1">
    <location>
        <begin position="1"/>
        <end position="24"/>
    </location>
</feature>
<gene>
    <name evidence="2" type="ORF">TRM7615_04417</name>
</gene>
<evidence type="ECO:0000313" key="3">
    <source>
        <dbReference type="Proteomes" id="UP000244898"/>
    </source>
</evidence>
<dbReference type="EMBL" id="ONZG01000014">
    <property type="protein sequence ID" value="SPJ30880.1"/>
    <property type="molecule type" value="Genomic_DNA"/>
</dbReference>
<name>A0A2R8CEQ0_9RHOB</name>
<dbReference type="Proteomes" id="UP000244898">
    <property type="component" value="Unassembled WGS sequence"/>
</dbReference>
<organism evidence="2 3">
    <name type="scientific">Falsiruegeria mediterranea M17</name>
    <dbReference type="NCBI Taxonomy" id="1200281"/>
    <lineage>
        <taxon>Bacteria</taxon>
        <taxon>Pseudomonadati</taxon>
        <taxon>Pseudomonadota</taxon>
        <taxon>Alphaproteobacteria</taxon>
        <taxon>Rhodobacterales</taxon>
        <taxon>Roseobacteraceae</taxon>
        <taxon>Falsiruegeria</taxon>
    </lineage>
</organism>
<evidence type="ECO:0000256" key="1">
    <source>
        <dbReference type="SAM" id="SignalP"/>
    </source>
</evidence>
<dbReference type="RefSeq" id="WP_181893221.1">
    <property type="nucleotide sequence ID" value="NZ_ONZG01000014.1"/>
</dbReference>
<evidence type="ECO:0000313" key="2">
    <source>
        <dbReference type="EMBL" id="SPJ30880.1"/>
    </source>
</evidence>
<sequence length="176" mass="18394">MPRTSLKLTTALVATTLFAGATYAAETYGPFPITVKGYAGDKTKSVSYSGQAARHLLHDSLKKLAGKGDGGANAAEVEGALLSYFNGAEGDLDIVAPTSKGDFKIKQTTLNEISKGKNISGKFYDGAMPAWPGVMTGHEVPTHMIKHAALSEGGYDAANGYDRGQLISKFTMGAMA</sequence>
<feature type="chain" id="PRO_5015305397" evidence="1">
    <location>
        <begin position="25"/>
        <end position="176"/>
    </location>
</feature>
<accession>A0A2R8CEQ0</accession>
<dbReference type="AlphaFoldDB" id="A0A2R8CEQ0"/>
<keyword evidence="3" id="KW-1185">Reference proteome</keyword>
<protein>
    <submittedName>
        <fullName evidence="2">Uncharacterized protein</fullName>
    </submittedName>
</protein>
<proteinExistence type="predicted"/>
<reference evidence="3" key="1">
    <citation type="submission" date="2018-03" db="EMBL/GenBank/DDBJ databases">
        <authorList>
            <person name="Rodrigo-Torres L."/>
            <person name="Arahal R. D."/>
            <person name="Lucena T."/>
        </authorList>
    </citation>
    <scope>NUCLEOTIDE SEQUENCE [LARGE SCALE GENOMIC DNA]</scope>
    <source>
        <strain evidence="3">CECT 7615</strain>
    </source>
</reference>